<evidence type="ECO:0000313" key="2">
    <source>
        <dbReference type="EMBL" id="TCU15559.1"/>
    </source>
</evidence>
<dbReference type="RefSeq" id="WP_132614396.1">
    <property type="nucleotide sequence ID" value="NZ_SMBI01000019.1"/>
</dbReference>
<gene>
    <name evidence="2" type="ORF">EV131_119106</name>
</gene>
<dbReference type="EMBL" id="SMBI01000019">
    <property type="protein sequence ID" value="TCU15559.1"/>
    <property type="molecule type" value="Genomic_DNA"/>
</dbReference>
<reference evidence="2 3" key="1">
    <citation type="submission" date="2019-03" db="EMBL/GenBank/DDBJ databases">
        <title>Genomic Encyclopedia of Type Strains, Phase IV (KMG-V): Genome sequencing to study the core and pangenomes of soil and plant-associated prokaryotes.</title>
        <authorList>
            <person name="Whitman W."/>
        </authorList>
    </citation>
    <scope>NUCLEOTIDE SEQUENCE [LARGE SCALE GENOMIC DNA]</scope>
    <source>
        <strain evidence="2 3">FB403</strain>
    </source>
</reference>
<name>A0AAX2QE42_9HYPH</name>
<dbReference type="AlphaFoldDB" id="A0AAX2QE42"/>
<protein>
    <submittedName>
        <fullName evidence="2">Uncharacterized protein</fullName>
    </submittedName>
</protein>
<sequence length="249" mass="29327">MNFIDDFSCREELHADLRDHVRKGPIGKMLHHPLIINVMLLAGYHKADNHAYRHRKQEVERFWREKNWRGYITLHERPYRAEALERVLFDGELALDHQATWHLIKSVWIDSENVEEHDEFWKDIWQEAKLDVTLNTKELAAFHNLPNMVPVWHGLERDDSKALGFSWATHKGVAEWFAQRFARLNRRPAYIAAGYVSKQHVKAYLLSRGEHEIIVFPDNVEQVRVEPCTAKGIHPSESQKSRDDLRLAT</sequence>
<evidence type="ECO:0000313" key="3">
    <source>
        <dbReference type="Proteomes" id="UP000295021"/>
    </source>
</evidence>
<proteinExistence type="predicted"/>
<comment type="caution">
    <text evidence="2">The sequence shown here is derived from an EMBL/GenBank/DDBJ whole genome shotgun (WGS) entry which is preliminary data.</text>
</comment>
<evidence type="ECO:0000256" key="1">
    <source>
        <dbReference type="SAM" id="MobiDB-lite"/>
    </source>
</evidence>
<organism evidence="2 3">
    <name type="scientific">Rhizobium laguerreae</name>
    <dbReference type="NCBI Taxonomy" id="1076926"/>
    <lineage>
        <taxon>Bacteria</taxon>
        <taxon>Pseudomonadati</taxon>
        <taxon>Pseudomonadota</taxon>
        <taxon>Alphaproteobacteria</taxon>
        <taxon>Hyphomicrobiales</taxon>
        <taxon>Rhizobiaceae</taxon>
        <taxon>Rhizobium/Agrobacterium group</taxon>
        <taxon>Rhizobium</taxon>
    </lineage>
</organism>
<dbReference type="Proteomes" id="UP000295021">
    <property type="component" value="Unassembled WGS sequence"/>
</dbReference>
<feature type="compositionally biased region" description="Basic and acidic residues" evidence="1">
    <location>
        <begin position="237"/>
        <end position="249"/>
    </location>
</feature>
<accession>A0AAX2QE42</accession>
<feature type="region of interest" description="Disordered" evidence="1">
    <location>
        <begin position="229"/>
        <end position="249"/>
    </location>
</feature>